<evidence type="ECO:0000256" key="1">
    <source>
        <dbReference type="ARBA" id="ARBA00004141"/>
    </source>
</evidence>
<dbReference type="Proteomes" id="UP000184188">
    <property type="component" value="Unassembled WGS sequence"/>
</dbReference>
<comment type="subcellular location">
    <subcellularLocation>
        <location evidence="1">Membrane</location>
        <topology evidence="1">Multi-pass membrane protein</topology>
    </subcellularLocation>
</comment>
<name>A0A1L9S4V9_9EURO</name>
<keyword evidence="9" id="KW-1185">Reference proteome</keyword>
<sequence>MSPFGDAPAGTDLTANRRLQDNAAVTATYIMAVLAIALRFYTRFRVQQAALAADDWTILVSLLGVTATFISTIIGGYYGLGRHVWSVPLADVEGLIHILFAYVLLYFIAVPLVKLSVLLFYRRIFGMRWTLWFCAGLTVGYWAGCTAAFLSCCRPLSYYWMQYSHPDSGKCIFELYPFYIGNAAASMATDVLILTVPMPIVWKLHMRRSQRLLVCSIFLLGSFVCVASVVRIYFMTFLATSADITWIMGNVFIWSSVEPCIGIVCACLPTLQPLLRHSLHSLVSRIHSSQNTPRRVNQIMPDWDEACLTTHAVQIKMGSAGSAAAPDGKITVETDFQLDELRRADSQIDSDD</sequence>
<evidence type="ECO:0000256" key="4">
    <source>
        <dbReference type="ARBA" id="ARBA00023136"/>
    </source>
</evidence>
<dbReference type="RefSeq" id="XP_022576695.1">
    <property type="nucleotide sequence ID" value="XM_022730182.1"/>
</dbReference>
<dbReference type="GeneID" id="34616646"/>
<dbReference type="PANTHER" id="PTHR33048:SF163">
    <property type="entry name" value="INTEGRAL MEMBRANE PROTEIN (AFU_ORTHOLOGUE AFUA_8G05510)"/>
    <property type="match status" value="1"/>
</dbReference>
<keyword evidence="2 6" id="KW-0812">Transmembrane</keyword>
<feature type="transmembrane region" description="Helical" evidence="6">
    <location>
        <begin position="212"/>
        <end position="234"/>
    </location>
</feature>
<evidence type="ECO:0000256" key="3">
    <source>
        <dbReference type="ARBA" id="ARBA00022989"/>
    </source>
</evidence>
<keyword evidence="4 6" id="KW-0472">Membrane</keyword>
<dbReference type="InterPro" id="IPR049326">
    <property type="entry name" value="Rhodopsin_dom_fungi"/>
</dbReference>
<reference evidence="9" key="1">
    <citation type="journal article" date="2017" name="Genome Biol.">
        <title>Comparative genomics reveals high biological diversity and specific adaptations in the industrially and medically important fungal genus Aspergillus.</title>
        <authorList>
            <person name="de Vries R.P."/>
            <person name="Riley R."/>
            <person name="Wiebenga A."/>
            <person name="Aguilar-Osorio G."/>
            <person name="Amillis S."/>
            <person name="Uchima C.A."/>
            <person name="Anderluh G."/>
            <person name="Asadollahi M."/>
            <person name="Askin M."/>
            <person name="Barry K."/>
            <person name="Battaglia E."/>
            <person name="Bayram O."/>
            <person name="Benocci T."/>
            <person name="Braus-Stromeyer S.A."/>
            <person name="Caldana C."/>
            <person name="Canovas D."/>
            <person name="Cerqueira G.C."/>
            <person name="Chen F."/>
            <person name="Chen W."/>
            <person name="Choi C."/>
            <person name="Clum A."/>
            <person name="Dos Santos R.A."/>
            <person name="Damasio A.R."/>
            <person name="Diallinas G."/>
            <person name="Emri T."/>
            <person name="Fekete E."/>
            <person name="Flipphi M."/>
            <person name="Freyberg S."/>
            <person name="Gallo A."/>
            <person name="Gournas C."/>
            <person name="Habgood R."/>
            <person name="Hainaut M."/>
            <person name="Harispe M.L."/>
            <person name="Henrissat B."/>
            <person name="Hilden K.S."/>
            <person name="Hope R."/>
            <person name="Hossain A."/>
            <person name="Karabika E."/>
            <person name="Karaffa L."/>
            <person name="Karanyi Z."/>
            <person name="Krasevec N."/>
            <person name="Kuo A."/>
            <person name="Kusch H."/>
            <person name="LaButti K."/>
            <person name="Lagendijk E.L."/>
            <person name="Lapidus A."/>
            <person name="Levasseur A."/>
            <person name="Lindquist E."/>
            <person name="Lipzen A."/>
            <person name="Logrieco A.F."/>
            <person name="MacCabe A."/>
            <person name="Maekelae M.R."/>
            <person name="Malavazi I."/>
            <person name="Melin P."/>
            <person name="Meyer V."/>
            <person name="Mielnichuk N."/>
            <person name="Miskei M."/>
            <person name="Molnar A.P."/>
            <person name="Mule G."/>
            <person name="Ngan C.Y."/>
            <person name="Orejas M."/>
            <person name="Orosz E."/>
            <person name="Ouedraogo J.P."/>
            <person name="Overkamp K.M."/>
            <person name="Park H.-S."/>
            <person name="Perrone G."/>
            <person name="Piumi F."/>
            <person name="Punt P.J."/>
            <person name="Ram A.F."/>
            <person name="Ramon A."/>
            <person name="Rauscher S."/>
            <person name="Record E."/>
            <person name="Riano-Pachon D.M."/>
            <person name="Robert V."/>
            <person name="Roehrig J."/>
            <person name="Ruller R."/>
            <person name="Salamov A."/>
            <person name="Salih N.S."/>
            <person name="Samson R.A."/>
            <person name="Sandor E."/>
            <person name="Sanguinetti M."/>
            <person name="Schuetze T."/>
            <person name="Sepcic K."/>
            <person name="Shelest E."/>
            <person name="Sherlock G."/>
            <person name="Sophianopoulou V."/>
            <person name="Squina F.M."/>
            <person name="Sun H."/>
            <person name="Susca A."/>
            <person name="Todd R.B."/>
            <person name="Tsang A."/>
            <person name="Unkles S.E."/>
            <person name="van de Wiele N."/>
            <person name="van Rossen-Uffink D."/>
            <person name="Oliveira J.V."/>
            <person name="Vesth T.C."/>
            <person name="Visser J."/>
            <person name="Yu J.-H."/>
            <person name="Zhou M."/>
            <person name="Andersen M.R."/>
            <person name="Archer D.B."/>
            <person name="Baker S.E."/>
            <person name="Benoit I."/>
            <person name="Brakhage A.A."/>
            <person name="Braus G.H."/>
            <person name="Fischer R."/>
            <person name="Frisvad J.C."/>
            <person name="Goldman G.H."/>
            <person name="Houbraken J."/>
            <person name="Oakley B."/>
            <person name="Pocsi I."/>
            <person name="Scazzocchio C."/>
            <person name="Seiboth B."/>
            <person name="vanKuyk P.A."/>
            <person name="Wortman J."/>
            <person name="Dyer P.S."/>
            <person name="Grigoriev I.V."/>
        </authorList>
    </citation>
    <scope>NUCLEOTIDE SEQUENCE [LARGE SCALE GENOMIC DNA]</scope>
    <source>
        <strain evidence="9">CBS 506.65</strain>
    </source>
</reference>
<feature type="transmembrane region" description="Helical" evidence="6">
    <location>
        <begin position="56"/>
        <end position="78"/>
    </location>
</feature>
<organism evidence="8 9">
    <name type="scientific">Penicilliopsis zonata CBS 506.65</name>
    <dbReference type="NCBI Taxonomy" id="1073090"/>
    <lineage>
        <taxon>Eukaryota</taxon>
        <taxon>Fungi</taxon>
        <taxon>Dikarya</taxon>
        <taxon>Ascomycota</taxon>
        <taxon>Pezizomycotina</taxon>
        <taxon>Eurotiomycetes</taxon>
        <taxon>Eurotiomycetidae</taxon>
        <taxon>Eurotiales</taxon>
        <taxon>Aspergillaceae</taxon>
        <taxon>Penicilliopsis</taxon>
    </lineage>
</organism>
<dbReference type="OrthoDB" id="5429740at2759"/>
<proteinExistence type="inferred from homology"/>
<feature type="transmembrane region" description="Helical" evidence="6">
    <location>
        <begin position="98"/>
        <end position="121"/>
    </location>
</feature>
<evidence type="ECO:0000256" key="5">
    <source>
        <dbReference type="ARBA" id="ARBA00038359"/>
    </source>
</evidence>
<feature type="transmembrane region" description="Helical" evidence="6">
    <location>
        <begin position="246"/>
        <end position="271"/>
    </location>
</feature>
<dbReference type="STRING" id="1073090.A0A1L9S4V9"/>
<evidence type="ECO:0000313" key="9">
    <source>
        <dbReference type="Proteomes" id="UP000184188"/>
    </source>
</evidence>
<protein>
    <recommendedName>
        <fullName evidence="7">Rhodopsin domain-containing protein</fullName>
    </recommendedName>
</protein>
<dbReference type="VEuPathDB" id="FungiDB:ASPZODRAFT_77553"/>
<dbReference type="EMBL" id="KV878366">
    <property type="protein sequence ID" value="OJJ42185.1"/>
    <property type="molecule type" value="Genomic_DNA"/>
</dbReference>
<dbReference type="PANTHER" id="PTHR33048">
    <property type="entry name" value="PTH11-LIKE INTEGRAL MEMBRANE PROTEIN (AFU_ORTHOLOGUE AFUA_5G11245)"/>
    <property type="match status" value="1"/>
</dbReference>
<feature type="transmembrane region" description="Helical" evidence="6">
    <location>
        <begin position="178"/>
        <end position="200"/>
    </location>
</feature>
<dbReference type="Pfam" id="PF20684">
    <property type="entry name" value="Fung_rhodopsin"/>
    <property type="match status" value="1"/>
</dbReference>
<comment type="similarity">
    <text evidence="5">Belongs to the SAT4 family.</text>
</comment>
<evidence type="ECO:0000256" key="2">
    <source>
        <dbReference type="ARBA" id="ARBA00022692"/>
    </source>
</evidence>
<accession>A0A1L9S4V9</accession>
<evidence type="ECO:0000256" key="6">
    <source>
        <dbReference type="SAM" id="Phobius"/>
    </source>
</evidence>
<feature type="transmembrane region" description="Helical" evidence="6">
    <location>
        <begin position="23"/>
        <end position="44"/>
    </location>
</feature>
<feature type="domain" description="Rhodopsin" evidence="7">
    <location>
        <begin position="38"/>
        <end position="276"/>
    </location>
</feature>
<evidence type="ECO:0000259" key="7">
    <source>
        <dbReference type="Pfam" id="PF20684"/>
    </source>
</evidence>
<feature type="transmembrane region" description="Helical" evidence="6">
    <location>
        <begin position="133"/>
        <end position="158"/>
    </location>
</feature>
<dbReference type="InterPro" id="IPR052337">
    <property type="entry name" value="SAT4-like"/>
</dbReference>
<dbReference type="GO" id="GO:0016020">
    <property type="term" value="C:membrane"/>
    <property type="evidence" value="ECO:0007669"/>
    <property type="project" value="UniProtKB-SubCell"/>
</dbReference>
<evidence type="ECO:0000313" key="8">
    <source>
        <dbReference type="EMBL" id="OJJ42185.1"/>
    </source>
</evidence>
<keyword evidence="3 6" id="KW-1133">Transmembrane helix</keyword>
<dbReference type="AlphaFoldDB" id="A0A1L9S4V9"/>
<gene>
    <name evidence="8" type="ORF">ASPZODRAFT_77553</name>
</gene>